<comment type="caution">
    <text evidence="2">The sequence shown here is derived from an EMBL/GenBank/DDBJ whole genome shotgun (WGS) entry which is preliminary data.</text>
</comment>
<accession>A0A820PME5</accession>
<feature type="region of interest" description="Disordered" evidence="1">
    <location>
        <begin position="38"/>
        <end position="58"/>
    </location>
</feature>
<organism evidence="2 3">
    <name type="scientific">Rotaria sordida</name>
    <dbReference type="NCBI Taxonomy" id="392033"/>
    <lineage>
        <taxon>Eukaryota</taxon>
        <taxon>Metazoa</taxon>
        <taxon>Spiralia</taxon>
        <taxon>Gnathifera</taxon>
        <taxon>Rotifera</taxon>
        <taxon>Eurotatoria</taxon>
        <taxon>Bdelloidea</taxon>
        <taxon>Philodinida</taxon>
        <taxon>Philodinidae</taxon>
        <taxon>Rotaria</taxon>
    </lineage>
</organism>
<reference evidence="2" key="1">
    <citation type="submission" date="2021-02" db="EMBL/GenBank/DDBJ databases">
        <authorList>
            <person name="Nowell W R."/>
        </authorList>
    </citation>
    <scope>NUCLEOTIDE SEQUENCE</scope>
</reference>
<feature type="compositionally biased region" description="Low complexity" evidence="1">
    <location>
        <begin position="39"/>
        <end position="58"/>
    </location>
</feature>
<evidence type="ECO:0000313" key="3">
    <source>
        <dbReference type="Proteomes" id="UP000663874"/>
    </source>
</evidence>
<sequence>MIEALSEALVAHDEPRLTPFYQLRQQLKQQQQLYRPHFPEQQQQQFYQPPFSEQQQQF</sequence>
<dbReference type="Proteomes" id="UP000663874">
    <property type="component" value="Unassembled WGS sequence"/>
</dbReference>
<gene>
    <name evidence="2" type="ORF">FNK824_LOCUS44163</name>
</gene>
<feature type="non-terminal residue" evidence="2">
    <location>
        <position position="58"/>
    </location>
</feature>
<evidence type="ECO:0000256" key="1">
    <source>
        <dbReference type="SAM" id="MobiDB-lite"/>
    </source>
</evidence>
<proteinExistence type="predicted"/>
<dbReference type="EMBL" id="CAJOBE010067932">
    <property type="protein sequence ID" value="CAF4407298.1"/>
    <property type="molecule type" value="Genomic_DNA"/>
</dbReference>
<name>A0A820PME5_9BILA</name>
<protein>
    <submittedName>
        <fullName evidence="2">Uncharacterized protein</fullName>
    </submittedName>
</protein>
<evidence type="ECO:0000313" key="2">
    <source>
        <dbReference type="EMBL" id="CAF4407298.1"/>
    </source>
</evidence>
<dbReference type="AlphaFoldDB" id="A0A820PME5"/>